<dbReference type="Proteomes" id="UP000305883">
    <property type="component" value="Unassembled WGS sequence"/>
</dbReference>
<dbReference type="PROSITE" id="PS51257">
    <property type="entry name" value="PROKAR_LIPOPROTEIN"/>
    <property type="match status" value="1"/>
</dbReference>
<evidence type="ECO:0000313" key="2">
    <source>
        <dbReference type="EMBL" id="TID00255.1"/>
    </source>
</evidence>
<dbReference type="OrthoDB" id="5234330at2759"/>
<sequence length="146" mass="15962">MVLFCKGILAPALLTHAAWITACSYGPRSPDAGTDVDLGELGSIQDFSKVAGTDCSEWNMTDEYPTETVDIAVFTPSAASATSLPAGMSGQCAHRTGWEWLVCENMPERHVKKALGIGLLIYYAPTLIRHWLQCVGRFVYGSNYNW</sequence>
<feature type="signal peptide" evidence="1">
    <location>
        <begin position="1"/>
        <end position="17"/>
    </location>
</feature>
<name>A0A4T0W4M9_9PEZI</name>
<reference evidence="2 3" key="1">
    <citation type="journal article" date="2019" name="Genome Biol. Evol.">
        <title>Genomic Plasticity Mediated by Transposable Elements in the Plant Pathogenic Fungus Colletotrichum higginsianum.</title>
        <authorList>
            <person name="Tsushima A."/>
            <person name="Gan P."/>
            <person name="Kumakura N."/>
            <person name="Narusaka M."/>
            <person name="Takano Y."/>
            <person name="Narusaka Y."/>
            <person name="Shirasu K."/>
        </authorList>
    </citation>
    <scope>NUCLEOTIDE SEQUENCE [LARGE SCALE GENOMIC DNA]</scope>
    <source>
        <strain evidence="2 3">MAFF305635-RFP</strain>
    </source>
</reference>
<evidence type="ECO:0000256" key="1">
    <source>
        <dbReference type="SAM" id="SignalP"/>
    </source>
</evidence>
<evidence type="ECO:0000313" key="3">
    <source>
        <dbReference type="Proteomes" id="UP000305883"/>
    </source>
</evidence>
<comment type="caution">
    <text evidence="2">The sequence shown here is derived from an EMBL/GenBank/DDBJ whole genome shotgun (WGS) entry which is preliminary data.</text>
</comment>
<protein>
    <submittedName>
        <fullName evidence="2">Uncharacterized protein</fullName>
    </submittedName>
</protein>
<feature type="chain" id="PRO_5020215597" evidence="1">
    <location>
        <begin position="18"/>
        <end position="146"/>
    </location>
</feature>
<organism evidence="2 3">
    <name type="scientific">Colletotrichum higginsianum</name>
    <dbReference type="NCBI Taxonomy" id="80884"/>
    <lineage>
        <taxon>Eukaryota</taxon>
        <taxon>Fungi</taxon>
        <taxon>Dikarya</taxon>
        <taxon>Ascomycota</taxon>
        <taxon>Pezizomycotina</taxon>
        <taxon>Sordariomycetes</taxon>
        <taxon>Hypocreomycetidae</taxon>
        <taxon>Glomerellales</taxon>
        <taxon>Glomerellaceae</taxon>
        <taxon>Colletotrichum</taxon>
        <taxon>Colletotrichum destructivum species complex</taxon>
    </lineage>
</organism>
<proteinExistence type="predicted"/>
<keyword evidence="1" id="KW-0732">Signal</keyword>
<dbReference type="EMBL" id="MWPZ01000004">
    <property type="protein sequence ID" value="TID00255.1"/>
    <property type="molecule type" value="Genomic_DNA"/>
</dbReference>
<accession>A0A4T0W4M9</accession>
<gene>
    <name evidence="2" type="ORF">CH35J_006335</name>
</gene>
<dbReference type="AlphaFoldDB" id="A0A4T0W4M9"/>